<proteinExistence type="predicted"/>
<sequence>MLIIETDGMVQAASCLSFRWCLEEFETKLAESGPCNVATFLPSVSVIPVASQTPQHARWARSVTETTPAGLAFRQQMPSRLSVILSLFITTYRQDVAQANPETLCKPPGGDHHPPLAITPFLSRLSARLVIIHSVSEDSISHSDYSPSHCLRLSSPRVTVLMEGFMAAGTVGIGSNSPPHSRLSSGVCTCHRLGWRHAHEVCHWPVTSCSDDKKCHVSPPEDGMGLCSTASVGMTQIPSGLRVTPGQRRKEFVRQHDLTRFPYATSPNMRNDPPMSSLYTWQMASNRFMRWVQLLAMVFQTVLGRRDHSHSNAKVETSASSSVPEWHSSTTFAWHLLIPEICRHVDCLCASTADRLWSQGC</sequence>
<evidence type="ECO:0000313" key="2">
    <source>
        <dbReference type="Proteomes" id="UP000073492"/>
    </source>
</evidence>
<dbReference type="EMBL" id="LFZO01000799">
    <property type="protein sequence ID" value="KXS97138.1"/>
    <property type="molecule type" value="Genomic_DNA"/>
</dbReference>
<keyword evidence="2" id="KW-1185">Reference proteome</keyword>
<name>A0A139H455_9PEZI</name>
<comment type="caution">
    <text evidence="1">The sequence shown here is derived from an EMBL/GenBank/DDBJ whole genome shotgun (WGS) entry which is preliminary data.</text>
</comment>
<evidence type="ECO:0000313" key="1">
    <source>
        <dbReference type="EMBL" id="KXS97138.1"/>
    </source>
</evidence>
<protein>
    <submittedName>
        <fullName evidence="1">Uncharacterized protein</fullName>
    </submittedName>
</protein>
<reference evidence="1 2" key="1">
    <citation type="submission" date="2015-07" db="EMBL/GenBank/DDBJ databases">
        <title>Comparative genomics of the Sigatoka disease complex on banana suggests a link between parallel evolutionary changes in Pseudocercospora fijiensis and Pseudocercospora eumusae and increased virulence on the banana host.</title>
        <authorList>
            <person name="Chang T.-C."/>
            <person name="Salvucci A."/>
            <person name="Crous P.W."/>
            <person name="Stergiopoulos I."/>
        </authorList>
    </citation>
    <scope>NUCLEOTIDE SEQUENCE [LARGE SCALE GENOMIC DNA]</scope>
    <source>
        <strain evidence="1 2">CBS 116634</strain>
    </source>
</reference>
<dbReference type="Proteomes" id="UP000073492">
    <property type="component" value="Unassembled WGS sequence"/>
</dbReference>
<dbReference type="AlphaFoldDB" id="A0A139H455"/>
<organism evidence="1 2">
    <name type="scientific">Pseudocercospora musae</name>
    <dbReference type="NCBI Taxonomy" id="113226"/>
    <lineage>
        <taxon>Eukaryota</taxon>
        <taxon>Fungi</taxon>
        <taxon>Dikarya</taxon>
        <taxon>Ascomycota</taxon>
        <taxon>Pezizomycotina</taxon>
        <taxon>Dothideomycetes</taxon>
        <taxon>Dothideomycetidae</taxon>
        <taxon>Mycosphaerellales</taxon>
        <taxon>Mycosphaerellaceae</taxon>
        <taxon>Pseudocercospora</taxon>
    </lineage>
</organism>
<accession>A0A139H455</accession>
<gene>
    <name evidence="1" type="ORF">AC579_5369</name>
</gene>